<dbReference type="AlphaFoldDB" id="B3T9V0"/>
<protein>
    <submittedName>
        <fullName evidence="1">Uncharacterized protein</fullName>
    </submittedName>
</protein>
<reference evidence="1" key="1">
    <citation type="journal article" date="2008" name="ISME J.">
        <title>Genomic patterns of recombination, clonal divergence and environment in marine microbial populations.</title>
        <authorList>
            <person name="Konstantinidis K.T."/>
            <person name="Delong E.F."/>
        </authorList>
    </citation>
    <scope>NUCLEOTIDE SEQUENCE</scope>
</reference>
<accession>B3T9V0</accession>
<gene>
    <name evidence="1" type="ORF">ALOHA_HF4000APKG7H23ctg3g24</name>
</gene>
<organism evidence="1">
    <name type="scientific">uncultured marine microorganism HF4000_APKG7H23</name>
    <dbReference type="NCBI Taxonomy" id="455551"/>
    <lineage>
        <taxon>unclassified sequences</taxon>
        <taxon>environmental samples</taxon>
    </lineage>
</organism>
<evidence type="ECO:0000313" key="1">
    <source>
        <dbReference type="EMBL" id="ABZ09359.1"/>
    </source>
</evidence>
<dbReference type="EMBL" id="EU016649">
    <property type="protein sequence ID" value="ABZ09359.1"/>
    <property type="molecule type" value="Genomic_DNA"/>
</dbReference>
<name>B3T9V0_9ZZZZ</name>
<proteinExistence type="predicted"/>
<sequence>MRTPPRAGPNVVSWMAMKALRPTAGSVQMASSSWPYASMCSAIFMGCSFRWRGLVRQWPHLYMMLLMGAGWGNHVCPLPSGGADSIPWCSGSLRTAAAVRATHGHGPFLYSQPLLRVPGCRPAGRRWPRRRCGQCCIRLTRPRWPWHLRPRPCPHCPR</sequence>